<evidence type="ECO:0000256" key="1">
    <source>
        <dbReference type="ARBA" id="ARBA00004202"/>
    </source>
</evidence>
<dbReference type="InterPro" id="IPR003439">
    <property type="entry name" value="ABC_transporter-like_ATP-bd"/>
</dbReference>
<comment type="subcellular location">
    <subcellularLocation>
        <location evidence="1">Cell membrane</location>
        <topology evidence="1">Peripheral membrane protein</topology>
    </subcellularLocation>
</comment>
<dbReference type="GO" id="GO:0005886">
    <property type="term" value="C:plasma membrane"/>
    <property type="evidence" value="ECO:0007669"/>
    <property type="project" value="UniProtKB-SubCell"/>
</dbReference>
<dbReference type="Gene3D" id="3.40.50.300">
    <property type="entry name" value="P-loop containing nucleotide triphosphate hydrolases"/>
    <property type="match status" value="1"/>
</dbReference>
<protein>
    <submittedName>
        <fullName evidence="9">Peptide/nickel transport system ATP-binding protein</fullName>
    </submittedName>
</protein>
<keyword evidence="6 9" id="KW-0067">ATP-binding</keyword>
<dbReference type="SUPFAM" id="SSF52540">
    <property type="entry name" value="P-loop containing nucleoside triphosphate hydrolases"/>
    <property type="match status" value="1"/>
</dbReference>
<keyword evidence="3" id="KW-0813">Transport</keyword>
<dbReference type="Pfam" id="PF00005">
    <property type="entry name" value="ABC_tran"/>
    <property type="match status" value="1"/>
</dbReference>
<evidence type="ECO:0000256" key="5">
    <source>
        <dbReference type="ARBA" id="ARBA00022741"/>
    </source>
</evidence>
<evidence type="ECO:0000256" key="4">
    <source>
        <dbReference type="ARBA" id="ARBA00022475"/>
    </source>
</evidence>
<evidence type="ECO:0000313" key="9">
    <source>
        <dbReference type="EMBL" id="SHF01870.1"/>
    </source>
</evidence>
<dbReference type="STRING" id="1533.SAMN05443638_1253"/>
<dbReference type="CDD" id="cd03257">
    <property type="entry name" value="ABC_NikE_OppD_transporters"/>
    <property type="match status" value="1"/>
</dbReference>
<dbReference type="InterPro" id="IPR013563">
    <property type="entry name" value="Oligopep_ABC_C"/>
</dbReference>
<feature type="domain" description="ABC transporter" evidence="8">
    <location>
        <begin position="5"/>
        <end position="255"/>
    </location>
</feature>
<accession>A0A1M4Y861</accession>
<dbReference type="GO" id="GO:0005524">
    <property type="term" value="F:ATP binding"/>
    <property type="evidence" value="ECO:0007669"/>
    <property type="project" value="UniProtKB-KW"/>
</dbReference>
<dbReference type="Pfam" id="PF08352">
    <property type="entry name" value="oligo_HPY"/>
    <property type="match status" value="1"/>
</dbReference>
<dbReference type="EMBL" id="FQVM01000025">
    <property type="protein sequence ID" value="SHF01870.1"/>
    <property type="molecule type" value="Genomic_DNA"/>
</dbReference>
<organism evidence="9 10">
    <name type="scientific">Clostridium fallax</name>
    <dbReference type="NCBI Taxonomy" id="1533"/>
    <lineage>
        <taxon>Bacteria</taxon>
        <taxon>Bacillati</taxon>
        <taxon>Bacillota</taxon>
        <taxon>Clostridia</taxon>
        <taxon>Eubacteriales</taxon>
        <taxon>Clostridiaceae</taxon>
        <taxon>Clostridium</taxon>
    </lineage>
</organism>
<gene>
    <name evidence="9" type="ORF">SAMN05443638_1253</name>
</gene>
<reference evidence="9 10" key="1">
    <citation type="submission" date="2016-11" db="EMBL/GenBank/DDBJ databases">
        <authorList>
            <person name="Jaros S."/>
            <person name="Januszkiewicz K."/>
            <person name="Wedrychowicz H."/>
        </authorList>
    </citation>
    <scope>NUCLEOTIDE SEQUENCE [LARGE SCALE GENOMIC DNA]</scope>
    <source>
        <strain evidence="9 10">DSM 2631</strain>
    </source>
</reference>
<evidence type="ECO:0000313" key="10">
    <source>
        <dbReference type="Proteomes" id="UP000184035"/>
    </source>
</evidence>
<dbReference type="GO" id="GO:0016887">
    <property type="term" value="F:ATP hydrolysis activity"/>
    <property type="evidence" value="ECO:0007669"/>
    <property type="project" value="InterPro"/>
</dbReference>
<evidence type="ECO:0000256" key="3">
    <source>
        <dbReference type="ARBA" id="ARBA00022448"/>
    </source>
</evidence>
<evidence type="ECO:0000256" key="2">
    <source>
        <dbReference type="ARBA" id="ARBA00005417"/>
    </source>
</evidence>
<dbReference type="PANTHER" id="PTHR43297">
    <property type="entry name" value="OLIGOPEPTIDE TRANSPORT ATP-BINDING PROTEIN APPD"/>
    <property type="match status" value="1"/>
</dbReference>
<keyword evidence="4" id="KW-1003">Cell membrane</keyword>
<dbReference type="PANTHER" id="PTHR43297:SF2">
    <property type="entry name" value="DIPEPTIDE TRANSPORT ATP-BINDING PROTEIN DPPD"/>
    <property type="match status" value="1"/>
</dbReference>
<dbReference type="GO" id="GO:0015833">
    <property type="term" value="P:peptide transport"/>
    <property type="evidence" value="ECO:0007669"/>
    <property type="project" value="InterPro"/>
</dbReference>
<keyword evidence="5" id="KW-0547">Nucleotide-binding</keyword>
<dbReference type="InterPro" id="IPR050388">
    <property type="entry name" value="ABC_Ni/Peptide_Import"/>
</dbReference>
<dbReference type="SMART" id="SM00382">
    <property type="entry name" value="AAA"/>
    <property type="match status" value="1"/>
</dbReference>
<keyword evidence="7" id="KW-0472">Membrane</keyword>
<dbReference type="RefSeq" id="WP_200789773.1">
    <property type="nucleotide sequence ID" value="NZ_FQVM01000025.1"/>
</dbReference>
<evidence type="ECO:0000256" key="6">
    <source>
        <dbReference type="ARBA" id="ARBA00022840"/>
    </source>
</evidence>
<proteinExistence type="inferred from homology"/>
<dbReference type="NCBIfam" id="TIGR01727">
    <property type="entry name" value="oligo_HPY"/>
    <property type="match status" value="1"/>
</dbReference>
<dbReference type="FunFam" id="3.40.50.300:FF:000016">
    <property type="entry name" value="Oligopeptide ABC transporter ATP-binding component"/>
    <property type="match status" value="1"/>
</dbReference>
<evidence type="ECO:0000256" key="7">
    <source>
        <dbReference type="ARBA" id="ARBA00023136"/>
    </source>
</evidence>
<dbReference type="PROSITE" id="PS50893">
    <property type="entry name" value="ABC_TRANSPORTER_2"/>
    <property type="match status" value="1"/>
</dbReference>
<dbReference type="InterPro" id="IPR003593">
    <property type="entry name" value="AAA+_ATPase"/>
</dbReference>
<sequence length="322" mass="36498">MDNILEVKNLNVKIKNLDKDISILEDVSFSLKRGKITALVGESGSGKTITALSITKLLKDNFKVEGKILYEGKCISSLKEEEICKIRGKDISLIFQDPMTALNPIMTVGEQIEEVFTLHFNDMNKKDKKKKVLEVLKLVKIPNVEEVANLYPFQLSGGLRQRVMIALGICCNPKIIIADEPTTALDVTIQMEILDLLKELTLKLDATVLIITHDLGVVAEICDEVIVMYLGRIIENSDIVEFFNNNFHPYSKGLIKSNPYNIKNNRFFTIKGTVPRIDFKPLGCKFNTRCDFAMEKCKGEEPELIKIKENHFVRCWLSLKES</sequence>
<evidence type="ECO:0000259" key="8">
    <source>
        <dbReference type="PROSITE" id="PS50893"/>
    </source>
</evidence>
<dbReference type="Proteomes" id="UP000184035">
    <property type="component" value="Unassembled WGS sequence"/>
</dbReference>
<comment type="similarity">
    <text evidence="2">Belongs to the ABC transporter superfamily.</text>
</comment>
<keyword evidence="10" id="KW-1185">Reference proteome</keyword>
<dbReference type="InterPro" id="IPR027417">
    <property type="entry name" value="P-loop_NTPase"/>
</dbReference>
<name>A0A1M4Y861_9CLOT</name>
<dbReference type="AlphaFoldDB" id="A0A1M4Y861"/>